<protein>
    <recommendedName>
        <fullName evidence="2">Serine aminopeptidase S33 domain-containing protein</fullName>
    </recommendedName>
</protein>
<dbReference type="Proteomes" id="UP000198703">
    <property type="component" value="Unassembled WGS sequence"/>
</dbReference>
<evidence type="ECO:0000259" key="2">
    <source>
        <dbReference type="Pfam" id="PF12146"/>
    </source>
</evidence>
<keyword evidence="1" id="KW-0732">Signal</keyword>
<dbReference type="EMBL" id="FNQM01000037">
    <property type="protein sequence ID" value="SEB04501.1"/>
    <property type="molecule type" value="Genomic_DNA"/>
</dbReference>
<dbReference type="AlphaFoldDB" id="A0A1H4G5D8"/>
<accession>A0A1H4G5D8</accession>
<dbReference type="InterPro" id="IPR053145">
    <property type="entry name" value="AB_hydrolase_Est10"/>
</dbReference>
<sequence>MRSVAAASCLAVLAFIALPALGAARSAPIDGCRPVVARHLPSDERSIEIDTPDGVIRGTLAGPQGVAPRALALLLHGYTGSRNEIPLASGEGMFAKTARAFATQGIATLRIDFIGSGLSDGDWAGTLFSTQARDAVRAARALQAEHVDKNLALGVLGYSQGGLIALRAAAAFDRIALWNPVIDPMATYSVIFGRDTILVAAQASAADETRFVIQETRLRPAFFAELIEASPMDDAARTAAPVLVVTGRRDPLVAGGAALAERMREKRKAETVIFDVDAGHDLGAVHEPALLDDVIACTAGFLLDSAAR</sequence>
<dbReference type="RefSeq" id="WP_175479048.1">
    <property type="nucleotide sequence ID" value="NZ_FNQM01000037.1"/>
</dbReference>
<proteinExistence type="predicted"/>
<feature type="signal peptide" evidence="1">
    <location>
        <begin position="1"/>
        <end position="22"/>
    </location>
</feature>
<dbReference type="SUPFAM" id="SSF53474">
    <property type="entry name" value="alpha/beta-Hydrolases"/>
    <property type="match status" value="1"/>
</dbReference>
<keyword evidence="4" id="KW-1185">Reference proteome</keyword>
<organism evidence="3 4">
    <name type="scientific">Rubrimonas cliftonensis</name>
    <dbReference type="NCBI Taxonomy" id="89524"/>
    <lineage>
        <taxon>Bacteria</taxon>
        <taxon>Pseudomonadati</taxon>
        <taxon>Pseudomonadota</taxon>
        <taxon>Alphaproteobacteria</taxon>
        <taxon>Rhodobacterales</taxon>
        <taxon>Paracoccaceae</taxon>
        <taxon>Rubrimonas</taxon>
    </lineage>
</organism>
<dbReference type="STRING" id="89524.SAMN05444370_13712"/>
<dbReference type="PANTHER" id="PTHR43265">
    <property type="entry name" value="ESTERASE ESTD"/>
    <property type="match status" value="1"/>
</dbReference>
<gene>
    <name evidence="3" type="ORF">SAMN05444370_13712</name>
</gene>
<dbReference type="InterPro" id="IPR022742">
    <property type="entry name" value="Hydrolase_4"/>
</dbReference>
<evidence type="ECO:0000313" key="4">
    <source>
        <dbReference type="Proteomes" id="UP000198703"/>
    </source>
</evidence>
<dbReference type="GO" id="GO:0052689">
    <property type="term" value="F:carboxylic ester hydrolase activity"/>
    <property type="evidence" value="ECO:0007669"/>
    <property type="project" value="TreeGrafter"/>
</dbReference>
<dbReference type="InterPro" id="IPR029058">
    <property type="entry name" value="AB_hydrolase_fold"/>
</dbReference>
<name>A0A1H4G5D8_9RHOB</name>
<dbReference type="Pfam" id="PF12146">
    <property type="entry name" value="Hydrolase_4"/>
    <property type="match status" value="1"/>
</dbReference>
<evidence type="ECO:0000256" key="1">
    <source>
        <dbReference type="SAM" id="SignalP"/>
    </source>
</evidence>
<evidence type="ECO:0000313" key="3">
    <source>
        <dbReference type="EMBL" id="SEB04501.1"/>
    </source>
</evidence>
<feature type="domain" description="Serine aminopeptidase S33" evidence="2">
    <location>
        <begin position="91"/>
        <end position="183"/>
    </location>
</feature>
<reference evidence="3 4" key="1">
    <citation type="submission" date="2016-10" db="EMBL/GenBank/DDBJ databases">
        <authorList>
            <person name="de Groot N.N."/>
        </authorList>
    </citation>
    <scope>NUCLEOTIDE SEQUENCE [LARGE SCALE GENOMIC DNA]</scope>
    <source>
        <strain evidence="3 4">DSM 15345</strain>
    </source>
</reference>
<dbReference type="PANTHER" id="PTHR43265:SF1">
    <property type="entry name" value="ESTERASE ESTD"/>
    <property type="match status" value="1"/>
</dbReference>
<dbReference type="Gene3D" id="3.40.50.1820">
    <property type="entry name" value="alpha/beta hydrolase"/>
    <property type="match status" value="1"/>
</dbReference>
<feature type="chain" id="PRO_5011622004" description="Serine aminopeptidase S33 domain-containing protein" evidence="1">
    <location>
        <begin position="23"/>
        <end position="308"/>
    </location>
</feature>